<dbReference type="GO" id="GO:0016874">
    <property type="term" value="F:ligase activity"/>
    <property type="evidence" value="ECO:0007669"/>
    <property type="project" value="InterPro"/>
</dbReference>
<feature type="domain" description="CoA carboxyltransferase C-terminal" evidence="2">
    <location>
        <begin position="285"/>
        <end position="538"/>
    </location>
</feature>
<feature type="domain" description="CoA carboxyltransferase N-terminal" evidence="1">
    <location>
        <begin position="19"/>
        <end position="277"/>
    </location>
</feature>
<evidence type="ECO:0000259" key="2">
    <source>
        <dbReference type="PROSITE" id="PS50989"/>
    </source>
</evidence>
<evidence type="ECO:0000313" key="3">
    <source>
        <dbReference type="EMBL" id="ATB44516.1"/>
    </source>
</evidence>
<dbReference type="AlphaFoldDB" id="A0A250JN26"/>
<dbReference type="GO" id="GO:0016740">
    <property type="term" value="F:transferase activity"/>
    <property type="evidence" value="ECO:0007669"/>
    <property type="project" value="UniProtKB-KW"/>
</dbReference>
<dbReference type="FunFam" id="3.90.226.10:FF:000046">
    <property type="entry name" value="Geranyl-CoA carboxylase beta subunit"/>
    <property type="match status" value="1"/>
</dbReference>
<dbReference type="FunFam" id="3.90.226.10:FF:000021">
    <property type="entry name" value="Acetyl-CoA carboxylase carboxyltransferase subunit"/>
    <property type="match status" value="1"/>
</dbReference>
<dbReference type="PANTHER" id="PTHR22855">
    <property type="entry name" value="ACETYL, PROPIONYL, PYRUVATE, AND GLUTACONYL CARBOXYLASE-RELATED"/>
    <property type="match status" value="1"/>
</dbReference>
<dbReference type="RefSeq" id="WP_095956607.1">
    <property type="nucleotide sequence ID" value="NZ_CP022203.1"/>
</dbReference>
<dbReference type="InterPro" id="IPR029045">
    <property type="entry name" value="ClpP/crotonase-like_dom_sf"/>
</dbReference>
<dbReference type="EMBL" id="CP022203">
    <property type="protein sequence ID" value="ATB44516.1"/>
    <property type="molecule type" value="Genomic_DNA"/>
</dbReference>
<dbReference type="Proteomes" id="UP000217343">
    <property type="component" value="Chromosome"/>
</dbReference>
<dbReference type="InterPro" id="IPR011762">
    <property type="entry name" value="COA_CT_N"/>
</dbReference>
<accession>A0A250JN26</accession>
<reference evidence="3 4" key="1">
    <citation type="submission" date="2017-06" db="EMBL/GenBank/DDBJ databases">
        <title>Sequencing and comparative analysis of myxobacterial genomes.</title>
        <authorList>
            <person name="Rupp O."/>
            <person name="Goesmann A."/>
            <person name="Sogaard-Andersen L."/>
        </authorList>
    </citation>
    <scope>NUCLEOTIDE SEQUENCE [LARGE SCALE GENOMIC DNA]</scope>
    <source>
        <strain evidence="3 4">DSM 14697</strain>
    </source>
</reference>
<keyword evidence="3" id="KW-0808">Transferase</keyword>
<sequence length="538" mass="57904">MPRITSRIDPNSESFQANRADMLARVAELRAIEAKVRHTENQAKDKFHKRGQLLPRERLMLLLDRGSPFLELSTLCGHGYHDDSDGSLAGGNSIIGIGYVSGVRCLVFANNSAIKGGTASPWGVQKALRGQALALENKLPMVSLVESGGANLMYQQEIFIPGGETFYNQARLSAAGIPQVTVVHGSSTAGGAYLPGLSDYVVMVKKKAKVFLAGPPLLKAATGEVATDEELGGAEMHATVAGTADYLAEDDADAIRMAREVVAKLGWNAQLPSAERPTYAEPVYSPDELCGAVPVDYRKPYDCREVIARIVDGSEFTGFKDEYDAHTVCGWASLYGHPVGIIGNNGPISPHGATKAAQFIQLCCQKDTPILYLQNTTGYLVGTQPEQGGIVKHGAKMIQAVANATVPQLTVLIGGAFGAGNYGMCGRPFHPRFIFGWPNARTAVMGGEQAAKVMSIVFGEKLARQGQAVDEAQLKAFCQPIIDQFDKESHPFNCSARLFDDGLIDPRDTRRVLGFALSVCREAKRRQVHPNTFGVARL</sequence>
<dbReference type="OrthoDB" id="9803706at2"/>
<dbReference type="SUPFAM" id="SSF52096">
    <property type="entry name" value="ClpP/crotonase"/>
    <property type="match status" value="2"/>
</dbReference>
<dbReference type="InterPro" id="IPR011763">
    <property type="entry name" value="COA_CT_C"/>
</dbReference>
<evidence type="ECO:0000313" key="4">
    <source>
        <dbReference type="Proteomes" id="UP000217343"/>
    </source>
</evidence>
<dbReference type="PROSITE" id="PS50980">
    <property type="entry name" value="COA_CT_NTER"/>
    <property type="match status" value="1"/>
</dbReference>
<dbReference type="KEGG" id="mmas:MYMAC_000087"/>
<keyword evidence="4" id="KW-1185">Reference proteome</keyword>
<dbReference type="PROSITE" id="PS50989">
    <property type="entry name" value="COA_CT_CTER"/>
    <property type="match status" value="1"/>
</dbReference>
<evidence type="ECO:0000259" key="1">
    <source>
        <dbReference type="PROSITE" id="PS50980"/>
    </source>
</evidence>
<protein>
    <submittedName>
        <fullName evidence="3">Acetyl-CoA carboxylase carboxyltransferase subunit</fullName>
    </submittedName>
</protein>
<dbReference type="InterPro" id="IPR045190">
    <property type="entry name" value="MCCB/AccD1-like"/>
</dbReference>
<name>A0A250JN26_9BACT</name>
<proteinExistence type="predicted"/>
<gene>
    <name evidence="3" type="ORF">MYMAC_000087</name>
</gene>
<dbReference type="PANTHER" id="PTHR22855:SF46">
    <property type="entry name" value="METHYLCROTONOYL-COA CARBOXYLASE"/>
    <property type="match status" value="1"/>
</dbReference>
<dbReference type="Gene3D" id="3.90.226.10">
    <property type="entry name" value="2-enoyl-CoA Hydratase, Chain A, domain 1"/>
    <property type="match status" value="2"/>
</dbReference>
<dbReference type="InterPro" id="IPR034733">
    <property type="entry name" value="AcCoA_carboxyl_beta"/>
</dbReference>
<organism evidence="3 4">
    <name type="scientific">Corallococcus macrosporus DSM 14697</name>
    <dbReference type="NCBI Taxonomy" id="1189310"/>
    <lineage>
        <taxon>Bacteria</taxon>
        <taxon>Pseudomonadati</taxon>
        <taxon>Myxococcota</taxon>
        <taxon>Myxococcia</taxon>
        <taxon>Myxococcales</taxon>
        <taxon>Cystobacterineae</taxon>
        <taxon>Myxococcaceae</taxon>
        <taxon>Corallococcus</taxon>
    </lineage>
</organism>
<dbReference type="Pfam" id="PF01039">
    <property type="entry name" value="Carboxyl_trans"/>
    <property type="match status" value="1"/>
</dbReference>